<dbReference type="PANTHER" id="PTHR31513">
    <property type="entry name" value="EPHRIN TYPE-B RECEPTOR"/>
    <property type="match status" value="1"/>
</dbReference>
<dbReference type="InterPro" id="IPR018765">
    <property type="entry name" value="DUF2341"/>
</dbReference>
<dbReference type="CDD" id="cd00063">
    <property type="entry name" value="FN3"/>
    <property type="match status" value="1"/>
</dbReference>
<dbReference type="InterPro" id="IPR036116">
    <property type="entry name" value="FN3_sf"/>
</dbReference>
<dbReference type="SMART" id="SM00060">
    <property type="entry name" value="FN3"/>
    <property type="match status" value="3"/>
</dbReference>
<proteinExistence type="predicted"/>
<keyword evidence="1" id="KW-1133">Transmembrane helix</keyword>
<sequence>MTLLKIIKKPVNLMIMAVVFMLTVIFGVYFSYSPFFKFNNVSLANGASVTTTWVGNTTGNWSDAGNWDNGVPNTETNVLISSSTAVTVTADADLSFADLTIGGGSASTTLVLTNNISAGTNILIDVNGTFRQNNSSTQSITGNLTVASGGLLTHTANATEHLYSVSFSTNNITIASGGKVDVDGMGYDGGDGYHDGSGPGAGKLGGSGGGHGGDGGVTSVAVAGGDAYCDSSNPNTIGSGGGGNGGWWGEHGGGLIKFIAVDTITINGTITADGKEAANHIGGAAGGGIKLSADTITGTPQSFTIIGSNGLTDSYGGGGGGCALVEYYTTTTIVEGSVNKSGGTGNGSGGEDGVFVLSFMGPTAPTSLYVHSSNAQSGGSNPVDLSTLSPVFSAICESESAVCASAYIEVDDDSDFSSLVWDSTEIVISDTANDSRSSDITYDGGQLFYNTTYYWRIKFVNSYGVGLWSDGTDTFFVPRSLELINFNDGGDVQQGQIINIEWLSYQGENDETVKMEYSIDDFSSATEITASADSVSSTSTIRSYAWTIPNISSSNVKIRISSNNDGNNFNVTSTYPFAIQSEPAGGILFGRSFTYDDFYSLSADSISFNSGQAVLTPEGWYNADWSKRRAISIVNNVASELTDFQVFVTTTYDSDMQADFDDLRFTASDGETLLDYWLESKTDSVTSTLWVEVPTLAASASTNIYMYYGNAEATSVSSIDDTFLFGDDFDDDSLDTSIWTTTAVAPSESSGLLTSAPTQGVWATNYAMPDQTILEAYGKANATLFGRVAATKSTNKFENELSGDDKGFDIMSWGGTRYFETNSAEASSGSWNTSYNRFKMVFLSGASVAFTHGAVTYTSTTNVPVASDGIHPEIYSHATDSMVMDWIFVRKYASSEPIILVGDEEASGGEASSQTINFHLSNSYSFSSVSSFSATTTATGAGAVKFQISNDGGSTWYYCDGSSLMETELGYAESNSEEEITDACLENLAEGTFNVKVYLYAGLGETVSIDSVSFLITDNVAPEVSVFTPIQSSASVVTATTTISDTDSDATSLTVQYSTNTINWSSATLKNVTQDPIGAIATSSGSISNINTTSTGSAELTIEWDVLADLPDTETSTVYLKFTPNDGSVNGTATTSLTFNIDTAKPTQMSDLTASSVSTSSLSLVYPTTTSTDTNFVEYKIYYSSSTPVLTTDASITSSTDANLGNSSFNDLTSYSLTDLSPNTVYYFSIYAYDTWGYSTSSVFELSTTTLANIPGVPTVDNPSVNSLDITIDINSNPDNATFAVYNYTSGNYLAADGSSNDSSAVYQTASNWGAGNKITAIGLSANTAYQFVVTARNGDNVITDASSVSVAVYTLASAPSSISANVDSASQITLSFSGNATQYYAENITAGANSGWTSASSYQFSNLACSRAYTFRVKGKNAVGTETSFSSSISATTMGCAGSPPPAPPAIVLPVGLTVPIAIETPSSYSTQNSVNFFVSNAKYMAISTDPDFYGISWVPYESRYQLDEGQTIVYAKFMTEAGGVSSVYMLDLFDQIVSNHVSSNNQSNFVEQTQINASDEKSSGQPVNNNSNFSYTFTNYLYLGDQGEEVKQLQIK</sequence>
<dbReference type="EMBL" id="PFBX01000041">
    <property type="protein sequence ID" value="PIT87296.1"/>
    <property type="molecule type" value="Genomic_DNA"/>
</dbReference>
<dbReference type="Pfam" id="PF10102">
    <property type="entry name" value="DUF2341"/>
    <property type="match status" value="1"/>
</dbReference>
<evidence type="ECO:0000259" key="2">
    <source>
        <dbReference type="PROSITE" id="PS50853"/>
    </source>
</evidence>
<reference evidence="4" key="1">
    <citation type="submission" date="2017-09" db="EMBL/GenBank/DDBJ databases">
        <title>Depth-based differentiation of microbial function through sediment-hosted aquifers and enrichment of novel symbionts in the deep terrestrial subsurface.</title>
        <authorList>
            <person name="Probst A.J."/>
            <person name="Ladd B."/>
            <person name="Jarett J.K."/>
            <person name="Geller-Mcgrath D.E."/>
            <person name="Sieber C.M.K."/>
            <person name="Emerson J.B."/>
            <person name="Anantharaman K."/>
            <person name="Thomas B.C."/>
            <person name="Malmstrom R."/>
            <person name="Stieglmeier M."/>
            <person name="Klingl A."/>
            <person name="Woyke T."/>
            <person name="Ryan C.M."/>
            <person name="Banfield J.F."/>
        </authorList>
    </citation>
    <scope>NUCLEOTIDE SEQUENCE [LARGE SCALE GENOMIC DNA]</scope>
</reference>
<dbReference type="PROSITE" id="PS50853">
    <property type="entry name" value="FN3"/>
    <property type="match status" value="1"/>
</dbReference>
<name>A0A2M6W3C4_9BACT</name>
<feature type="domain" description="Fibronectin type-III" evidence="2">
    <location>
        <begin position="1148"/>
        <end position="1253"/>
    </location>
</feature>
<gene>
    <name evidence="3" type="ORF">COU31_03730</name>
</gene>
<dbReference type="SUPFAM" id="SSF49265">
    <property type="entry name" value="Fibronectin type III"/>
    <property type="match status" value="2"/>
</dbReference>
<organism evidence="3 4">
    <name type="scientific">Candidatus Magasanikbacteria bacterium CG10_big_fil_rev_8_21_14_0_10_40_10</name>
    <dbReference type="NCBI Taxonomy" id="1974648"/>
    <lineage>
        <taxon>Bacteria</taxon>
        <taxon>Candidatus Magasanikiibacteriota</taxon>
    </lineage>
</organism>
<dbReference type="InterPro" id="IPR003961">
    <property type="entry name" value="FN3_dom"/>
</dbReference>
<dbReference type="InterPro" id="IPR013783">
    <property type="entry name" value="Ig-like_fold"/>
</dbReference>
<accession>A0A2M6W3C4</accession>
<keyword evidence="1" id="KW-0472">Membrane</keyword>
<keyword evidence="1" id="KW-0812">Transmembrane</keyword>
<protein>
    <recommendedName>
        <fullName evidence="2">Fibronectin type-III domain-containing protein</fullName>
    </recommendedName>
</protein>
<dbReference type="Gene3D" id="2.60.40.10">
    <property type="entry name" value="Immunoglobulins"/>
    <property type="match status" value="3"/>
</dbReference>
<dbReference type="PANTHER" id="PTHR31513:SF2">
    <property type="entry name" value="MRAZ"/>
    <property type="match status" value="1"/>
</dbReference>
<dbReference type="Proteomes" id="UP000231183">
    <property type="component" value="Unassembled WGS sequence"/>
</dbReference>
<feature type="transmembrane region" description="Helical" evidence="1">
    <location>
        <begin position="12"/>
        <end position="32"/>
    </location>
</feature>
<evidence type="ECO:0000256" key="1">
    <source>
        <dbReference type="SAM" id="Phobius"/>
    </source>
</evidence>
<feature type="non-terminal residue" evidence="3">
    <location>
        <position position="1598"/>
    </location>
</feature>
<evidence type="ECO:0000313" key="3">
    <source>
        <dbReference type="EMBL" id="PIT87296.1"/>
    </source>
</evidence>
<dbReference type="Pfam" id="PF00041">
    <property type="entry name" value="fn3"/>
    <property type="match status" value="1"/>
</dbReference>
<evidence type="ECO:0000313" key="4">
    <source>
        <dbReference type="Proteomes" id="UP000231183"/>
    </source>
</evidence>
<comment type="caution">
    <text evidence="3">The sequence shown here is derived from an EMBL/GenBank/DDBJ whole genome shotgun (WGS) entry which is preliminary data.</text>
</comment>